<dbReference type="SUPFAM" id="SSF50789">
    <property type="entry name" value="Herpes virus serine proteinase, assemblin"/>
    <property type="match status" value="1"/>
</dbReference>
<dbReference type="EMBL" id="JBHLXD010000042">
    <property type="protein sequence ID" value="MFC0210199.1"/>
    <property type="molecule type" value="Genomic_DNA"/>
</dbReference>
<keyword evidence="6" id="KW-1185">Reference proteome</keyword>
<dbReference type="InterPro" id="IPR006433">
    <property type="entry name" value="Prohead_protease"/>
</dbReference>
<organism evidence="5 6">
    <name type="scientific">Chelativorans intermedius</name>
    <dbReference type="NCBI Taxonomy" id="515947"/>
    <lineage>
        <taxon>Bacteria</taxon>
        <taxon>Pseudomonadati</taxon>
        <taxon>Pseudomonadota</taxon>
        <taxon>Alphaproteobacteria</taxon>
        <taxon>Hyphomicrobiales</taxon>
        <taxon>Phyllobacteriaceae</taxon>
        <taxon>Chelativorans</taxon>
    </lineage>
</organism>
<dbReference type="RefSeq" id="WP_261521925.1">
    <property type="nucleotide sequence ID" value="NZ_JAODNW010000020.1"/>
</dbReference>
<dbReference type="InterPro" id="IPR054613">
    <property type="entry name" value="Peptidase_S78_dom"/>
</dbReference>
<accession>A0ABV6DC63</accession>
<evidence type="ECO:0000313" key="5">
    <source>
        <dbReference type="EMBL" id="MFC0210199.1"/>
    </source>
</evidence>
<comment type="caution">
    <text evidence="5">The sequence shown here is derived from an EMBL/GenBank/DDBJ whole genome shotgun (WGS) entry which is preliminary data.</text>
</comment>
<evidence type="ECO:0000256" key="1">
    <source>
        <dbReference type="ARBA" id="ARBA00022612"/>
    </source>
</evidence>
<keyword evidence="3" id="KW-0378">Hydrolase</keyword>
<keyword evidence="1" id="KW-1188">Viral release from host cell</keyword>
<sequence length="222" mass="24597">MRKIAGGAPERKYAGLDVEEVESDGAFSGYASLFGKVDLGHDVMERGAFADSLRKRGAAGIRMLFQHDPAQPIGTWKEIREDARGLFVRGKLATDVARAREVLALMRAGALDGLSIGFRTVKAVHEPRTGVRHIRQADLWEISIVTFPMLPEARVERVKGEGLPSPREFERWLMRDAGLTRSEAKTVIARGFAHLLRERDAAPGTPARLAATIRRATRLFQE</sequence>
<evidence type="ECO:0000313" key="6">
    <source>
        <dbReference type="Proteomes" id="UP001589755"/>
    </source>
</evidence>
<evidence type="ECO:0000256" key="3">
    <source>
        <dbReference type="ARBA" id="ARBA00022801"/>
    </source>
</evidence>
<dbReference type="GO" id="GO:0008233">
    <property type="term" value="F:peptidase activity"/>
    <property type="evidence" value="ECO:0007669"/>
    <property type="project" value="UniProtKB-KW"/>
</dbReference>
<feature type="domain" description="Prohead serine protease" evidence="4">
    <location>
        <begin position="16"/>
        <end position="157"/>
    </location>
</feature>
<protein>
    <submittedName>
        <fullName evidence="5">HK97 family phage prohead protease</fullName>
    </submittedName>
</protein>
<name>A0ABV6DC63_9HYPH</name>
<proteinExistence type="predicted"/>
<dbReference type="GO" id="GO:0006508">
    <property type="term" value="P:proteolysis"/>
    <property type="evidence" value="ECO:0007669"/>
    <property type="project" value="UniProtKB-KW"/>
</dbReference>
<reference evidence="5 6" key="1">
    <citation type="submission" date="2024-09" db="EMBL/GenBank/DDBJ databases">
        <authorList>
            <person name="Sun Q."/>
            <person name="Mori K."/>
        </authorList>
    </citation>
    <scope>NUCLEOTIDE SEQUENCE [LARGE SCALE GENOMIC DNA]</scope>
    <source>
        <strain evidence="5 6">CCM 8543</strain>
    </source>
</reference>
<evidence type="ECO:0000256" key="2">
    <source>
        <dbReference type="ARBA" id="ARBA00022670"/>
    </source>
</evidence>
<evidence type="ECO:0000259" key="4">
    <source>
        <dbReference type="Pfam" id="PF04586"/>
    </source>
</evidence>
<keyword evidence="2 5" id="KW-0645">Protease</keyword>
<dbReference type="Proteomes" id="UP001589755">
    <property type="component" value="Unassembled WGS sequence"/>
</dbReference>
<dbReference type="Pfam" id="PF04586">
    <property type="entry name" value="Peptidase_S78"/>
    <property type="match status" value="1"/>
</dbReference>
<gene>
    <name evidence="5" type="ORF">ACFFJ2_17510</name>
</gene>
<dbReference type="NCBIfam" id="TIGR01543">
    <property type="entry name" value="proheadase_HK97"/>
    <property type="match status" value="1"/>
</dbReference>